<feature type="compositionally biased region" description="Basic and acidic residues" evidence="2">
    <location>
        <begin position="12"/>
        <end position="33"/>
    </location>
</feature>
<evidence type="ECO:0000313" key="4">
    <source>
        <dbReference type="Proteomes" id="UP000615446"/>
    </source>
</evidence>
<name>A0A8H3L235_9GLOM</name>
<keyword evidence="1" id="KW-0175">Coiled coil</keyword>
<proteinExistence type="predicted"/>
<comment type="caution">
    <text evidence="3">The sequence shown here is derived from an EMBL/GenBank/DDBJ whole genome shotgun (WGS) entry which is preliminary data.</text>
</comment>
<protein>
    <submittedName>
        <fullName evidence="3">Uncharacterized protein</fullName>
    </submittedName>
</protein>
<evidence type="ECO:0000256" key="2">
    <source>
        <dbReference type="SAM" id="MobiDB-lite"/>
    </source>
</evidence>
<accession>A0A8H3L235</accession>
<evidence type="ECO:0000313" key="3">
    <source>
        <dbReference type="EMBL" id="GES77925.1"/>
    </source>
</evidence>
<dbReference type="EMBL" id="BLAL01000034">
    <property type="protein sequence ID" value="GES77925.1"/>
    <property type="molecule type" value="Genomic_DNA"/>
</dbReference>
<gene>
    <name evidence="3" type="ORF">RCL2_000525500</name>
</gene>
<feature type="coiled-coil region" evidence="1">
    <location>
        <begin position="37"/>
        <end position="64"/>
    </location>
</feature>
<dbReference type="AlphaFoldDB" id="A0A8H3L235"/>
<reference evidence="3" key="1">
    <citation type="submission" date="2019-10" db="EMBL/GenBank/DDBJ databases">
        <title>Conservation and host-specific expression of non-tandemly repeated heterogenous ribosome RNA gene in arbuscular mycorrhizal fungi.</title>
        <authorList>
            <person name="Maeda T."/>
            <person name="Kobayashi Y."/>
            <person name="Nakagawa T."/>
            <person name="Ezawa T."/>
            <person name="Yamaguchi K."/>
            <person name="Bino T."/>
            <person name="Nishimoto Y."/>
            <person name="Shigenobu S."/>
            <person name="Kawaguchi M."/>
        </authorList>
    </citation>
    <scope>NUCLEOTIDE SEQUENCE</scope>
    <source>
        <strain evidence="3">HR1</strain>
    </source>
</reference>
<sequence length="66" mass="7714">MDEAKPTSIDTSKPEEKLSEADSGLKVENGGEKLKKDLILQQQLKQLLRKNKRLKRKKKRKKLQRN</sequence>
<feature type="region of interest" description="Disordered" evidence="2">
    <location>
        <begin position="1"/>
        <end position="33"/>
    </location>
</feature>
<evidence type="ECO:0000256" key="1">
    <source>
        <dbReference type="SAM" id="Coils"/>
    </source>
</evidence>
<organism evidence="3 4">
    <name type="scientific">Rhizophagus clarus</name>
    <dbReference type="NCBI Taxonomy" id="94130"/>
    <lineage>
        <taxon>Eukaryota</taxon>
        <taxon>Fungi</taxon>
        <taxon>Fungi incertae sedis</taxon>
        <taxon>Mucoromycota</taxon>
        <taxon>Glomeromycotina</taxon>
        <taxon>Glomeromycetes</taxon>
        <taxon>Glomerales</taxon>
        <taxon>Glomeraceae</taxon>
        <taxon>Rhizophagus</taxon>
    </lineage>
</organism>
<dbReference type="Proteomes" id="UP000615446">
    <property type="component" value="Unassembled WGS sequence"/>
</dbReference>